<dbReference type="OrthoDB" id="17255at2759"/>
<dbReference type="GO" id="GO:0030151">
    <property type="term" value="F:molybdenum ion binding"/>
    <property type="evidence" value="ECO:0007669"/>
    <property type="project" value="InterPro"/>
</dbReference>
<evidence type="ECO:0000256" key="2">
    <source>
        <dbReference type="SAM" id="Phobius"/>
    </source>
</evidence>
<proteinExistence type="predicted"/>
<evidence type="ECO:0000259" key="3">
    <source>
        <dbReference type="PROSITE" id="PS51340"/>
    </source>
</evidence>
<gene>
    <name evidence="4" type="ORF">CPAG_05348</name>
</gene>
<feature type="region of interest" description="Disordered" evidence="1">
    <location>
        <begin position="353"/>
        <end position="378"/>
    </location>
</feature>
<reference evidence="5" key="2">
    <citation type="journal article" date="2009" name="Genome Res.">
        <title>Comparative genomic analyses of the human fungal pathogens Coccidioides and their relatives.</title>
        <authorList>
            <person name="Sharpton T.J."/>
            <person name="Stajich J.E."/>
            <person name="Rounsley S.D."/>
            <person name="Gardner M.J."/>
            <person name="Wortman J.R."/>
            <person name="Jordar V.S."/>
            <person name="Maiti R."/>
            <person name="Kodira C.D."/>
            <person name="Neafsey D.E."/>
            <person name="Zeng Q."/>
            <person name="Hung C.-Y."/>
            <person name="McMahan C."/>
            <person name="Muszewska A."/>
            <person name="Grynberg M."/>
            <person name="Mandel M.A."/>
            <person name="Kellner E.M."/>
            <person name="Barker B.M."/>
            <person name="Galgiani J.N."/>
            <person name="Orbach M.J."/>
            <person name="Kirkland T.N."/>
            <person name="Cole G.T."/>
            <person name="Henn M.R."/>
            <person name="Birren B.W."/>
            <person name="Taylor J.W."/>
        </authorList>
    </citation>
    <scope>NUCLEOTIDE SEQUENCE [LARGE SCALE GENOMIC DNA]</scope>
    <source>
        <strain evidence="5">RMSCC 3488</strain>
    </source>
</reference>
<dbReference type="AlphaFoldDB" id="A0A0J6FI18"/>
<dbReference type="Pfam" id="PF03476">
    <property type="entry name" value="MOSC_N"/>
    <property type="match status" value="1"/>
</dbReference>
<feature type="transmembrane region" description="Helical" evidence="2">
    <location>
        <begin position="12"/>
        <end position="36"/>
    </location>
</feature>
<keyword evidence="2" id="KW-0812">Transmembrane</keyword>
<sequence>MLRLTGVIPRFGLTVSVSLLIVYFICVAPLAFLLYIELTDRRSRSRQPRGCRKLGLKSCSNLADEHSYNTRGVHKRSKDHAGKKIKVKALIVYPIKSCAGVEFNFIDGTDTGLMYDRQFAFAEYVETRNAEGESKTNGSAEKNATTGRWDCRTLRDGKFSRMALVRPEIWIPDPSLPSYSPKAPAVRSKGVLVINYPRIATSFLTKLGMKLNLCSREESFQVPLYPPDGEYPSIPFRIFRDTPNAYNYGDHIPSSLATFLGSTKPLSLFRVDPDHYRPVRGNAPPAADLGFEPTMGFPDEYPVQMQNLASIRNIAEQVRYAIPKFSVRRFRPNIVLEGLEAYDEDDWKRIRIVQGPRSRKAPPSSAEGDQGDERKDEGKGVDVIVACRTVRCRLPNVDPDTGERHQVEPDKTLRSMRNIDAGAGKSGCLGMMLVPVARKFTLHVGDEIEVRERGEHFYVKG</sequence>
<dbReference type="Proteomes" id="UP000054567">
    <property type="component" value="Unassembled WGS sequence"/>
</dbReference>
<feature type="domain" description="MOSC" evidence="3">
    <location>
        <begin position="277"/>
        <end position="451"/>
    </location>
</feature>
<organism evidence="4 5">
    <name type="scientific">Coccidioides posadasii RMSCC 3488</name>
    <dbReference type="NCBI Taxonomy" id="454284"/>
    <lineage>
        <taxon>Eukaryota</taxon>
        <taxon>Fungi</taxon>
        <taxon>Dikarya</taxon>
        <taxon>Ascomycota</taxon>
        <taxon>Pezizomycotina</taxon>
        <taxon>Eurotiomycetes</taxon>
        <taxon>Eurotiomycetidae</taxon>
        <taxon>Onygenales</taxon>
        <taxon>Onygenaceae</taxon>
        <taxon>Coccidioides</taxon>
    </lineage>
</organism>
<name>A0A0J6FI18_COCPO</name>
<accession>A0A0J6FI18</accession>
<evidence type="ECO:0000313" key="4">
    <source>
        <dbReference type="EMBL" id="KMM69025.1"/>
    </source>
</evidence>
<reference evidence="4 5" key="1">
    <citation type="submission" date="2007-06" db="EMBL/GenBank/DDBJ databases">
        <title>The Genome Sequence of Coccidioides posadasii RMSCC_3488.</title>
        <authorList>
            <consortium name="Coccidioides Genome Resources Consortium"/>
            <consortium name="The Broad Institute Genome Sequencing Platform"/>
            <person name="Henn M.R."/>
            <person name="Sykes S."/>
            <person name="Young S."/>
            <person name="Jaffe D."/>
            <person name="Berlin A."/>
            <person name="Alvarez P."/>
            <person name="Butler J."/>
            <person name="Gnerre S."/>
            <person name="Grabherr M."/>
            <person name="Mauceli E."/>
            <person name="Brockman W."/>
            <person name="Kodira C."/>
            <person name="Alvarado L."/>
            <person name="Zeng Q."/>
            <person name="Crawford M."/>
            <person name="Antoine C."/>
            <person name="Devon K."/>
            <person name="Galgiani J."/>
            <person name="Orsborn K."/>
            <person name="Lewis M.L."/>
            <person name="Nusbaum C."/>
            <person name="Galagan J."/>
            <person name="Birren B."/>
        </authorList>
    </citation>
    <scope>NUCLEOTIDE SEQUENCE [LARGE SCALE GENOMIC DNA]</scope>
    <source>
        <strain evidence="4 5">RMSCC 3488</strain>
    </source>
</reference>
<dbReference type="InterPro" id="IPR005302">
    <property type="entry name" value="MoCF_Sase_C"/>
</dbReference>
<reference evidence="5" key="3">
    <citation type="journal article" date="2010" name="Genome Res.">
        <title>Population genomic sequencing of Coccidioides fungi reveals recent hybridization and transposon control.</title>
        <authorList>
            <person name="Neafsey D.E."/>
            <person name="Barker B.M."/>
            <person name="Sharpton T.J."/>
            <person name="Stajich J.E."/>
            <person name="Park D.J."/>
            <person name="Whiston E."/>
            <person name="Hung C.-Y."/>
            <person name="McMahan C."/>
            <person name="White J."/>
            <person name="Sykes S."/>
            <person name="Heiman D."/>
            <person name="Young S."/>
            <person name="Zeng Q."/>
            <person name="Abouelleil A."/>
            <person name="Aftuck L."/>
            <person name="Bessette D."/>
            <person name="Brown A."/>
            <person name="FitzGerald M."/>
            <person name="Lui A."/>
            <person name="Macdonald J.P."/>
            <person name="Priest M."/>
            <person name="Orbach M.J."/>
            <person name="Galgiani J.N."/>
            <person name="Kirkland T.N."/>
            <person name="Cole G.T."/>
            <person name="Birren B.W."/>
            <person name="Henn M.R."/>
            <person name="Taylor J.W."/>
            <person name="Rounsley S.D."/>
        </authorList>
    </citation>
    <scope>NUCLEOTIDE SEQUENCE [LARGE SCALE GENOMIC DNA]</scope>
    <source>
        <strain evidence="5">RMSCC 3488</strain>
    </source>
</reference>
<keyword evidence="2" id="KW-0472">Membrane</keyword>
<dbReference type="InterPro" id="IPR005303">
    <property type="entry name" value="MOCOS_middle"/>
</dbReference>
<dbReference type="Pfam" id="PF03473">
    <property type="entry name" value="MOSC"/>
    <property type="match status" value="1"/>
</dbReference>
<dbReference type="SUPFAM" id="SSF141673">
    <property type="entry name" value="MOSC N-terminal domain-like"/>
    <property type="match status" value="1"/>
</dbReference>
<evidence type="ECO:0000313" key="5">
    <source>
        <dbReference type="Proteomes" id="UP000054567"/>
    </source>
</evidence>
<evidence type="ECO:0000256" key="1">
    <source>
        <dbReference type="SAM" id="MobiDB-lite"/>
    </source>
</evidence>
<protein>
    <submittedName>
        <fullName evidence="4">MOSC domain-containing protein</fullName>
    </submittedName>
</protein>
<dbReference type="GO" id="GO:0003824">
    <property type="term" value="F:catalytic activity"/>
    <property type="evidence" value="ECO:0007669"/>
    <property type="project" value="InterPro"/>
</dbReference>
<dbReference type="GO" id="GO:0030170">
    <property type="term" value="F:pyridoxal phosphate binding"/>
    <property type="evidence" value="ECO:0007669"/>
    <property type="project" value="InterPro"/>
</dbReference>
<dbReference type="EMBL" id="DS268111">
    <property type="protein sequence ID" value="KMM69025.1"/>
    <property type="molecule type" value="Genomic_DNA"/>
</dbReference>
<keyword evidence="2" id="KW-1133">Transmembrane helix</keyword>
<dbReference type="VEuPathDB" id="FungiDB:CPAG_05348"/>
<dbReference type="PROSITE" id="PS51340">
    <property type="entry name" value="MOSC"/>
    <property type="match status" value="1"/>
</dbReference>